<dbReference type="EMBL" id="JAVRQU010000001">
    <property type="protein sequence ID" value="KAK5707651.1"/>
    <property type="molecule type" value="Genomic_DNA"/>
</dbReference>
<evidence type="ECO:0000313" key="3">
    <source>
        <dbReference type="Proteomes" id="UP001310594"/>
    </source>
</evidence>
<dbReference type="CDD" id="cd18186">
    <property type="entry name" value="BTB_POZ_ZBTB_KLHL-like"/>
    <property type="match status" value="1"/>
</dbReference>
<dbReference type="AlphaFoldDB" id="A0AAN7WD82"/>
<feature type="domain" description="BTB" evidence="1">
    <location>
        <begin position="17"/>
        <end position="84"/>
    </location>
</feature>
<reference evidence="2" key="1">
    <citation type="submission" date="2023-08" db="EMBL/GenBank/DDBJ databases">
        <title>Black Yeasts Isolated from many extreme environments.</title>
        <authorList>
            <person name="Coleine C."/>
            <person name="Stajich J.E."/>
            <person name="Selbmann L."/>
        </authorList>
    </citation>
    <scope>NUCLEOTIDE SEQUENCE</scope>
    <source>
        <strain evidence="2">CCFEE 5810</strain>
    </source>
</reference>
<evidence type="ECO:0000259" key="1">
    <source>
        <dbReference type="PROSITE" id="PS50097"/>
    </source>
</evidence>
<dbReference type="SUPFAM" id="SSF54695">
    <property type="entry name" value="POZ domain"/>
    <property type="match status" value="1"/>
</dbReference>
<dbReference type="Pfam" id="PF00651">
    <property type="entry name" value="BTB"/>
    <property type="match status" value="1"/>
</dbReference>
<dbReference type="PANTHER" id="PTHR47843">
    <property type="entry name" value="BTB DOMAIN-CONTAINING PROTEIN-RELATED"/>
    <property type="match status" value="1"/>
</dbReference>
<comment type="caution">
    <text evidence="2">The sequence shown here is derived from an EMBL/GenBank/DDBJ whole genome shotgun (WGS) entry which is preliminary data.</text>
</comment>
<sequence>MDITPHIKEMYGEERYSDVTLRYSGQEIKAHQVVLAANSSYFAKAFEGSFKEASTKVLELHEDDPVALSGLIALMYGHEAYSREWFRANTKSELSEELTQYVLFLVNLYVAAQKYLVNQAPGKVLGTLGNYYGPLAGGPPAMWRATIEHVYIVHAEAAAGLRHCLVEVWLRRRDSKDGLKQSESAQALVAKAPEFAVDVLTAFGL</sequence>
<protein>
    <recommendedName>
        <fullName evidence="1">BTB domain-containing protein</fullName>
    </recommendedName>
</protein>
<dbReference type="SMART" id="SM00225">
    <property type="entry name" value="BTB"/>
    <property type="match status" value="1"/>
</dbReference>
<dbReference type="InterPro" id="IPR000210">
    <property type="entry name" value="BTB/POZ_dom"/>
</dbReference>
<dbReference type="InterPro" id="IPR011333">
    <property type="entry name" value="SKP1/BTB/POZ_sf"/>
</dbReference>
<name>A0AAN7WD82_9PEZI</name>
<gene>
    <name evidence="2" type="ORF">LTR97_000189</name>
</gene>
<dbReference type="PANTHER" id="PTHR47843:SF5">
    <property type="entry name" value="BTB_POZ DOMAIN PROTEIN"/>
    <property type="match status" value="1"/>
</dbReference>
<organism evidence="2 3">
    <name type="scientific">Elasticomyces elasticus</name>
    <dbReference type="NCBI Taxonomy" id="574655"/>
    <lineage>
        <taxon>Eukaryota</taxon>
        <taxon>Fungi</taxon>
        <taxon>Dikarya</taxon>
        <taxon>Ascomycota</taxon>
        <taxon>Pezizomycotina</taxon>
        <taxon>Dothideomycetes</taxon>
        <taxon>Dothideomycetidae</taxon>
        <taxon>Mycosphaerellales</taxon>
        <taxon>Teratosphaeriaceae</taxon>
        <taxon>Elasticomyces</taxon>
    </lineage>
</organism>
<dbReference type="PROSITE" id="PS50097">
    <property type="entry name" value="BTB"/>
    <property type="match status" value="1"/>
</dbReference>
<dbReference type="Gene3D" id="3.30.710.10">
    <property type="entry name" value="Potassium Channel Kv1.1, Chain A"/>
    <property type="match status" value="1"/>
</dbReference>
<proteinExistence type="predicted"/>
<dbReference type="Proteomes" id="UP001310594">
    <property type="component" value="Unassembled WGS sequence"/>
</dbReference>
<accession>A0AAN7WD82</accession>
<evidence type="ECO:0000313" key="2">
    <source>
        <dbReference type="EMBL" id="KAK5707651.1"/>
    </source>
</evidence>